<dbReference type="InterPro" id="IPR006379">
    <property type="entry name" value="HAD-SF_hydro_IIB"/>
</dbReference>
<keyword evidence="4" id="KW-1185">Reference proteome</keyword>
<dbReference type="Pfam" id="PF08282">
    <property type="entry name" value="Hydrolase_3"/>
    <property type="match status" value="1"/>
</dbReference>
<gene>
    <name evidence="2" type="ORF">G4D61_00545</name>
    <name evidence="1" type="ORF">NG54_01445</name>
</gene>
<dbReference type="PANTHER" id="PTHR10000">
    <property type="entry name" value="PHOSPHOSERINE PHOSPHATASE"/>
    <property type="match status" value="1"/>
</dbReference>
<reference evidence="2 4" key="3">
    <citation type="submission" date="2020-03" db="EMBL/GenBank/DDBJ databases">
        <title>Bacillus aquiflavi sp. nov., isolated from yellow water of strong flavor Chinese baijiu in Yibin region of China.</title>
        <authorList>
            <person name="Xie J."/>
        </authorList>
    </citation>
    <scope>NUCLEOTIDE SEQUENCE [LARGE SCALE GENOMIC DNA]</scope>
    <source>
        <strain evidence="2 4">Gsoil 114</strain>
    </source>
</reference>
<keyword evidence="1" id="KW-0378">Hydrolase</keyword>
<comment type="caution">
    <text evidence="1">The sequence shown here is derived from an EMBL/GenBank/DDBJ whole genome shotgun (WGS) entry which is preliminary data.</text>
</comment>
<dbReference type="PROSITE" id="PS01229">
    <property type="entry name" value="COF_2"/>
    <property type="match status" value="1"/>
</dbReference>
<evidence type="ECO:0000313" key="3">
    <source>
        <dbReference type="Proteomes" id="UP000030588"/>
    </source>
</evidence>
<organism evidence="1 3">
    <name type="scientific">Heyndrickxia ginsengihumi</name>
    <dbReference type="NCBI Taxonomy" id="363870"/>
    <lineage>
        <taxon>Bacteria</taxon>
        <taxon>Bacillati</taxon>
        <taxon>Bacillota</taxon>
        <taxon>Bacilli</taxon>
        <taxon>Bacillales</taxon>
        <taxon>Bacillaceae</taxon>
        <taxon>Heyndrickxia</taxon>
    </lineage>
</organism>
<dbReference type="InterPro" id="IPR023214">
    <property type="entry name" value="HAD_sf"/>
</dbReference>
<dbReference type="NCBIfam" id="TIGR00099">
    <property type="entry name" value="Cof-subfamily"/>
    <property type="match status" value="1"/>
</dbReference>
<dbReference type="Proteomes" id="UP000476934">
    <property type="component" value="Unassembled WGS sequence"/>
</dbReference>
<evidence type="ECO:0000313" key="2">
    <source>
        <dbReference type="EMBL" id="NEY18455.1"/>
    </source>
</evidence>
<reference evidence="1 3" key="1">
    <citation type="submission" date="2014-10" db="EMBL/GenBank/DDBJ databases">
        <title>Draft genome of phytase producing Bacillus ginsengihumi strain M2.11.</title>
        <authorList>
            <person name="Toymentseva A."/>
            <person name="Boulygina E.A."/>
            <person name="Kazakov S.V."/>
            <person name="Kayumov I."/>
            <person name="Suleimanova A.D."/>
            <person name="Mardanova A.M."/>
            <person name="Maria S.N."/>
            <person name="Sergey M.Y."/>
            <person name="Sharipova M.R."/>
        </authorList>
    </citation>
    <scope>NUCLEOTIDE SEQUENCE [LARGE SCALE GENOMIC DNA]</scope>
    <source>
        <strain evidence="1 3">M2.11</strain>
    </source>
</reference>
<dbReference type="SFLD" id="SFLDS00003">
    <property type="entry name" value="Haloacid_Dehalogenase"/>
    <property type="match status" value="1"/>
</dbReference>
<dbReference type="GO" id="GO:0000287">
    <property type="term" value="F:magnesium ion binding"/>
    <property type="evidence" value="ECO:0007669"/>
    <property type="project" value="TreeGrafter"/>
</dbReference>
<dbReference type="Proteomes" id="UP000030588">
    <property type="component" value="Unassembled WGS sequence"/>
</dbReference>
<dbReference type="GO" id="GO:0016791">
    <property type="term" value="F:phosphatase activity"/>
    <property type="evidence" value="ECO:0007669"/>
    <property type="project" value="UniProtKB-ARBA"/>
</dbReference>
<dbReference type="NCBIfam" id="TIGR01484">
    <property type="entry name" value="HAD-SF-IIB"/>
    <property type="match status" value="1"/>
</dbReference>
<dbReference type="EMBL" id="JAAIWK010000001">
    <property type="protein sequence ID" value="NEY18455.1"/>
    <property type="molecule type" value="Genomic_DNA"/>
</dbReference>
<dbReference type="AlphaFoldDB" id="A0A0A6VER6"/>
<accession>A0A0A6VER6</accession>
<dbReference type="EMBL" id="JRUN01000002">
    <property type="protein sequence ID" value="KHD86750.1"/>
    <property type="molecule type" value="Genomic_DNA"/>
</dbReference>
<dbReference type="SUPFAM" id="SSF56784">
    <property type="entry name" value="HAD-like"/>
    <property type="match status" value="1"/>
</dbReference>
<dbReference type="OrthoDB" id="9806027at2"/>
<sequence length="293" mass="32918">MMRCIASDMDGTLLNSKQKISPANRDAIKLAIEEGIKFVIVTGRSYIEAKEVLDEVGINCPVIGLNGAEVRNEAGEVVYTNLLNPETALNVSKFLNELNIYHEFFTNKGLLTEDYQASIEILVDIFKTANPEISEEEIRNHVKNRGITRNIRNFSDVGDVFKDPTIKFYKILAFDKNDALYKEIGSKLERAMDHIKVTSSGFSNIEINHISAQKGIALERFLDEQGISLQDTMAIGDNFNDVSMLTKVGYSFAMGNAEEDVKQICKFETTRNDEDGVAKAIHTFLEMSKMKRI</sequence>
<protein>
    <submittedName>
        <fullName evidence="1 2">Hydrolase</fullName>
    </submittedName>
</protein>
<dbReference type="PANTHER" id="PTHR10000:SF55">
    <property type="entry name" value="5-AMINO-6-(5-PHOSPHO-D-RIBITYLAMINO)URACIL PHOSPHATASE YCSE"/>
    <property type="match status" value="1"/>
</dbReference>
<dbReference type="SFLD" id="SFLDG01140">
    <property type="entry name" value="C2.B:_Phosphomannomutase_and_P"/>
    <property type="match status" value="1"/>
</dbReference>
<reference evidence="2 4" key="2">
    <citation type="submission" date="2020-02" db="EMBL/GenBank/DDBJ databases">
        <authorList>
            <person name="Feng H."/>
        </authorList>
    </citation>
    <scope>NUCLEOTIDE SEQUENCE [LARGE SCALE GENOMIC DNA]</scope>
    <source>
        <strain evidence="2 4">Gsoil 114</strain>
    </source>
</reference>
<dbReference type="SFLD" id="SFLDG01144">
    <property type="entry name" value="C2.B.4:_PGP_Like"/>
    <property type="match status" value="1"/>
</dbReference>
<dbReference type="STRING" id="363870.NG54_01445"/>
<dbReference type="InterPro" id="IPR036412">
    <property type="entry name" value="HAD-like_sf"/>
</dbReference>
<dbReference type="RefSeq" id="WP_025727462.1">
    <property type="nucleotide sequence ID" value="NZ_JAAIWK010000001.1"/>
</dbReference>
<evidence type="ECO:0000313" key="1">
    <source>
        <dbReference type="EMBL" id="KHD86750.1"/>
    </source>
</evidence>
<dbReference type="CDD" id="cd07516">
    <property type="entry name" value="HAD_Pase"/>
    <property type="match status" value="1"/>
</dbReference>
<name>A0A0A6VER6_9BACI</name>
<dbReference type="Gene3D" id="3.40.50.1000">
    <property type="entry name" value="HAD superfamily/HAD-like"/>
    <property type="match status" value="1"/>
</dbReference>
<evidence type="ECO:0000313" key="4">
    <source>
        <dbReference type="Proteomes" id="UP000476934"/>
    </source>
</evidence>
<dbReference type="GO" id="GO:0005829">
    <property type="term" value="C:cytosol"/>
    <property type="evidence" value="ECO:0007669"/>
    <property type="project" value="TreeGrafter"/>
</dbReference>
<dbReference type="InterPro" id="IPR000150">
    <property type="entry name" value="Cof"/>
</dbReference>
<proteinExistence type="predicted"/>
<dbReference type="Gene3D" id="3.30.1240.10">
    <property type="match status" value="1"/>
</dbReference>